<feature type="domain" description="ChsH2 rubredoxin-like zinc ribbon" evidence="2">
    <location>
        <begin position="22"/>
        <end position="57"/>
    </location>
</feature>
<accession>A0A0U3HBN7</accession>
<dbReference type="AlphaFoldDB" id="A0A0U3HBN7"/>
<dbReference type="EMBL" id="CP013694">
    <property type="protein sequence ID" value="ALU29648.1"/>
    <property type="molecule type" value="Genomic_DNA"/>
</dbReference>
<dbReference type="InterPro" id="IPR012340">
    <property type="entry name" value="NA-bd_OB-fold"/>
</dbReference>
<name>A0A0U3HBN7_9CREN</name>
<keyword evidence="4" id="KW-0238">DNA-binding</keyword>
<protein>
    <submittedName>
        <fullName evidence="4">DNA-binding protein</fullName>
    </submittedName>
</protein>
<dbReference type="OMA" id="FPPRADC"/>
<dbReference type="Pfam" id="PF01796">
    <property type="entry name" value="OB_ChsH2_C"/>
    <property type="match status" value="1"/>
</dbReference>
<dbReference type="InterPro" id="IPR022002">
    <property type="entry name" value="ChsH2_Znr"/>
</dbReference>
<dbReference type="Pfam" id="PF12172">
    <property type="entry name" value="zf-ChsH2"/>
    <property type="match status" value="1"/>
</dbReference>
<dbReference type="InterPro" id="IPR002878">
    <property type="entry name" value="ChsH2_C"/>
</dbReference>
<dbReference type="GeneID" id="14552804"/>
<evidence type="ECO:0000313" key="5">
    <source>
        <dbReference type="Proteomes" id="UP000060043"/>
    </source>
</evidence>
<evidence type="ECO:0000313" key="6">
    <source>
        <dbReference type="Proteomes" id="UP000065473"/>
    </source>
</evidence>
<dbReference type="PANTHER" id="PTHR34075:SF6">
    <property type="entry name" value="DNA-BINDING PROTEIN"/>
    <property type="match status" value="1"/>
</dbReference>
<evidence type="ECO:0000313" key="4">
    <source>
        <dbReference type="EMBL" id="ALU32383.1"/>
    </source>
</evidence>
<proteinExistence type="predicted"/>
<dbReference type="GO" id="GO:0003677">
    <property type="term" value="F:DNA binding"/>
    <property type="evidence" value="ECO:0007669"/>
    <property type="project" value="UniProtKB-KW"/>
</dbReference>
<dbReference type="Proteomes" id="UP000060043">
    <property type="component" value="Chromosome"/>
</dbReference>
<dbReference type="Gene3D" id="6.10.30.10">
    <property type="match status" value="1"/>
</dbReference>
<gene>
    <name evidence="3" type="ORF">ATY89_06650</name>
    <name evidence="4" type="ORF">ATZ20_09670</name>
</gene>
<dbReference type="SUPFAM" id="SSF50249">
    <property type="entry name" value="Nucleic acid-binding proteins"/>
    <property type="match status" value="1"/>
</dbReference>
<reference evidence="5 6" key="1">
    <citation type="submission" date="2015-12" db="EMBL/GenBank/DDBJ databases">
        <title>A stable core within a dynamic pangenome in Sulfolobus acidocaldarius.</title>
        <authorList>
            <person name="Anderson R."/>
            <person name="Kouris A."/>
            <person name="Seward C."/>
            <person name="Campbell K."/>
            <person name="Whitaker R."/>
        </authorList>
    </citation>
    <scope>NUCLEOTIDE SEQUENCE [LARGE SCALE GENOMIC DNA]</scope>
    <source>
        <strain evidence="3 6">GG12-C01-09</strain>
        <strain evidence="4 5">NG05B_CO5_07</strain>
    </source>
</reference>
<sequence length="127" mass="14315">MKVDGLPITYNYKINYPDQFLEKLKEGKVVATRCVACNSVYFPPQKDCSNCGSDKMEWVELQGEGELMTYSIVSQKPQGFEKYPDYVIGIVRLGEVSVMAWIKGRPRVGSKVKISTDGQRIIAEVVE</sequence>
<dbReference type="Proteomes" id="UP000065473">
    <property type="component" value="Chromosome"/>
</dbReference>
<dbReference type="RefSeq" id="WP_011279079.1">
    <property type="nucleotide sequence ID" value="NZ_BHWZ01000006.1"/>
</dbReference>
<organism evidence="4 5">
    <name type="scientific">Sulfolobus acidocaldarius</name>
    <dbReference type="NCBI Taxonomy" id="2285"/>
    <lineage>
        <taxon>Archaea</taxon>
        <taxon>Thermoproteota</taxon>
        <taxon>Thermoprotei</taxon>
        <taxon>Sulfolobales</taxon>
        <taxon>Sulfolobaceae</taxon>
        <taxon>Sulfolobus</taxon>
    </lineage>
</organism>
<dbReference type="STRING" id="1435377.SUSAZ_10765"/>
<evidence type="ECO:0000259" key="1">
    <source>
        <dbReference type="Pfam" id="PF01796"/>
    </source>
</evidence>
<dbReference type="PaxDb" id="1435377-SUSAZ_10765"/>
<feature type="domain" description="ChsH2 C-terminal OB-fold" evidence="1">
    <location>
        <begin position="58"/>
        <end position="116"/>
    </location>
</feature>
<dbReference type="EMBL" id="CP013695">
    <property type="protein sequence ID" value="ALU32383.1"/>
    <property type="molecule type" value="Genomic_DNA"/>
</dbReference>
<dbReference type="OrthoDB" id="9573at2157"/>
<dbReference type="InterPro" id="IPR052513">
    <property type="entry name" value="Thioester_dehydratase-like"/>
</dbReference>
<evidence type="ECO:0000259" key="2">
    <source>
        <dbReference type="Pfam" id="PF12172"/>
    </source>
</evidence>
<dbReference type="PANTHER" id="PTHR34075">
    <property type="entry name" value="BLR3430 PROTEIN"/>
    <property type="match status" value="1"/>
</dbReference>
<evidence type="ECO:0000313" key="3">
    <source>
        <dbReference type="EMBL" id="ALU29648.1"/>
    </source>
</evidence>